<dbReference type="PANTHER" id="PTHR46066">
    <property type="entry name" value="CHITINASE DOMAIN-CONTAINING PROTEIN 1 FAMILY MEMBER"/>
    <property type="match status" value="1"/>
</dbReference>
<sequence length="378" mass="43157">MRRILWIALVAGVIAAGCNQGAQPRPEQARPHPPTHQQVKTEHPKISSSPTITTVGYLEPVDPREAGDVVEGVGKHLSYVAFFSYRVKPDGSLIPLKDEYPLRVTKRQGAVPMLVITNFAGGNFQPDIAHSIFTDRSAQRRLIRNVIRVMKKKGYGALNVDFEHIREEDRELYNAFLKTFLPRMRREGFVVSTALAPKTSDRQGGPWHGAHDYAVHGKLADFVILMTYEWGWTGGPPMAVAPVPQVRDVLDYAVRKIPRNKIVMGAPLYGYDWTLPYRKGGPPAKRLSPREAAGLAKMKGARVLYSNRDQAPYYYYRDDRGKEHVVWYENEESMQAKFNLVKEYRLRGISYWVLGEEFPQNWRLLRENFHIRKAKKTA</sequence>
<feature type="domain" description="GH18" evidence="5">
    <location>
        <begin position="52"/>
        <end position="378"/>
    </location>
</feature>
<evidence type="ECO:0000256" key="4">
    <source>
        <dbReference type="SAM" id="SignalP"/>
    </source>
</evidence>
<dbReference type="SUPFAM" id="SSF51445">
    <property type="entry name" value="(Trans)glycosidases"/>
    <property type="match status" value="1"/>
</dbReference>
<dbReference type="PROSITE" id="PS51257">
    <property type="entry name" value="PROKAR_LIPOPROTEIN"/>
    <property type="match status" value="1"/>
</dbReference>
<dbReference type="PANTHER" id="PTHR46066:SF2">
    <property type="entry name" value="CHITINASE DOMAIN-CONTAINING PROTEIN 1"/>
    <property type="match status" value="1"/>
</dbReference>
<evidence type="ECO:0000256" key="2">
    <source>
        <dbReference type="ARBA" id="ARBA00023295"/>
    </source>
</evidence>
<dbReference type="InterPro" id="IPR029070">
    <property type="entry name" value="Chitinase_insertion_sf"/>
</dbReference>
<dbReference type="GO" id="GO:0005975">
    <property type="term" value="P:carbohydrate metabolic process"/>
    <property type="evidence" value="ECO:0007669"/>
    <property type="project" value="InterPro"/>
</dbReference>
<keyword evidence="1" id="KW-0378">Hydrolase</keyword>
<gene>
    <name evidence="6" type="ORF">SAMN04488025_11394</name>
</gene>
<dbReference type="Gene3D" id="3.10.50.10">
    <property type="match status" value="1"/>
</dbReference>
<dbReference type="Gene3D" id="3.20.20.80">
    <property type="entry name" value="Glycosidases"/>
    <property type="match status" value="1"/>
</dbReference>
<keyword evidence="4" id="KW-0732">Signal</keyword>
<dbReference type="GO" id="GO:0008061">
    <property type="term" value="F:chitin binding"/>
    <property type="evidence" value="ECO:0007669"/>
    <property type="project" value="InterPro"/>
</dbReference>
<dbReference type="AlphaFoldDB" id="A0A1I2NSR8"/>
<evidence type="ECO:0000313" key="6">
    <source>
        <dbReference type="EMBL" id="SFG04687.1"/>
    </source>
</evidence>
<keyword evidence="7" id="KW-1185">Reference proteome</keyword>
<organism evidence="6 7">
    <name type="scientific">Planifilum fulgidum</name>
    <dbReference type="NCBI Taxonomy" id="201973"/>
    <lineage>
        <taxon>Bacteria</taxon>
        <taxon>Bacillati</taxon>
        <taxon>Bacillota</taxon>
        <taxon>Bacilli</taxon>
        <taxon>Bacillales</taxon>
        <taxon>Thermoactinomycetaceae</taxon>
        <taxon>Planifilum</taxon>
    </lineage>
</organism>
<evidence type="ECO:0000256" key="3">
    <source>
        <dbReference type="SAM" id="MobiDB-lite"/>
    </source>
</evidence>
<dbReference type="SMART" id="SM00636">
    <property type="entry name" value="Glyco_18"/>
    <property type="match status" value="1"/>
</dbReference>
<reference evidence="6 7" key="1">
    <citation type="submission" date="2016-10" db="EMBL/GenBank/DDBJ databases">
        <authorList>
            <person name="de Groot N.N."/>
        </authorList>
    </citation>
    <scope>NUCLEOTIDE SEQUENCE [LARGE SCALE GENOMIC DNA]</scope>
    <source>
        <strain evidence="6 7">DSM 44945</strain>
    </source>
</reference>
<protein>
    <submittedName>
        <fullName evidence="6">Spore germination protein</fullName>
    </submittedName>
</protein>
<dbReference type="RefSeq" id="WP_245752189.1">
    <property type="nucleotide sequence ID" value="NZ_FOOK01000013.1"/>
</dbReference>
<dbReference type="GO" id="GO:0016798">
    <property type="term" value="F:hydrolase activity, acting on glycosyl bonds"/>
    <property type="evidence" value="ECO:0007669"/>
    <property type="project" value="UniProtKB-KW"/>
</dbReference>
<evidence type="ECO:0000313" key="7">
    <source>
        <dbReference type="Proteomes" id="UP000198661"/>
    </source>
</evidence>
<evidence type="ECO:0000256" key="1">
    <source>
        <dbReference type="ARBA" id="ARBA00022801"/>
    </source>
</evidence>
<dbReference type="InterPro" id="IPR041704">
    <property type="entry name" value="CFLE_GH18"/>
</dbReference>
<feature type="region of interest" description="Disordered" evidence="3">
    <location>
        <begin position="20"/>
        <end position="53"/>
    </location>
</feature>
<feature type="signal peptide" evidence="4">
    <location>
        <begin position="1"/>
        <end position="22"/>
    </location>
</feature>
<name>A0A1I2NSR8_9BACL</name>
<keyword evidence="2" id="KW-0326">Glycosidase</keyword>
<dbReference type="GO" id="GO:0070492">
    <property type="term" value="F:oligosaccharide binding"/>
    <property type="evidence" value="ECO:0007669"/>
    <property type="project" value="TreeGrafter"/>
</dbReference>
<dbReference type="InterPro" id="IPR011583">
    <property type="entry name" value="Chitinase_II/V-like_cat"/>
</dbReference>
<evidence type="ECO:0000259" key="5">
    <source>
        <dbReference type="PROSITE" id="PS51910"/>
    </source>
</evidence>
<dbReference type="PROSITE" id="PS51910">
    <property type="entry name" value="GH18_2"/>
    <property type="match status" value="1"/>
</dbReference>
<dbReference type="InterPro" id="IPR001223">
    <property type="entry name" value="Glyco_hydro18_cat"/>
</dbReference>
<dbReference type="CDD" id="cd02874">
    <property type="entry name" value="GH18_CFLE_spore_hydrolase"/>
    <property type="match status" value="1"/>
</dbReference>
<dbReference type="InterPro" id="IPR017853">
    <property type="entry name" value="GH"/>
</dbReference>
<proteinExistence type="predicted"/>
<dbReference type="Proteomes" id="UP000198661">
    <property type="component" value="Unassembled WGS sequence"/>
</dbReference>
<feature type="chain" id="PRO_5038419672" evidence="4">
    <location>
        <begin position="23"/>
        <end position="378"/>
    </location>
</feature>
<dbReference type="GO" id="GO:0012505">
    <property type="term" value="C:endomembrane system"/>
    <property type="evidence" value="ECO:0007669"/>
    <property type="project" value="TreeGrafter"/>
</dbReference>
<dbReference type="Pfam" id="PF00704">
    <property type="entry name" value="Glyco_hydro_18"/>
    <property type="match status" value="1"/>
</dbReference>
<accession>A0A1I2NSR8</accession>
<dbReference type="EMBL" id="FOOK01000013">
    <property type="protein sequence ID" value="SFG04687.1"/>
    <property type="molecule type" value="Genomic_DNA"/>
</dbReference>
<dbReference type="STRING" id="201973.SAMN04488025_11394"/>